<sequence>MSGIGRLAGKTALITGGSKGIGKATALKLAKEGANVVINYSSDAGPANEVVKVIGEDRALAIKADAGDVNDIEKMVQTTIERFQKIDILIPNAGVLYNKDLENTTERDFDVSMRLNVKGPYFLAQKAAPHMGENSHIIFISTSLCALSQVTPNYLIYLTTKGAIEQMVHVLNKDLGRKHIYVNAIAPGPTGTDLFYEGKSEQTLKAIAGYSPHNRIGTPEDIAENIAWLSGSRWIAGQIVRVNGGMT</sequence>
<dbReference type="Gene3D" id="3.40.50.720">
    <property type="entry name" value="NAD(P)-binding Rossmann-like Domain"/>
    <property type="match status" value="1"/>
</dbReference>
<keyword evidence="3" id="KW-0560">Oxidoreductase</keyword>
<reference evidence="4" key="1">
    <citation type="journal article" date="2020" name="Stud. Mycol.">
        <title>101 Dothideomycetes genomes: a test case for predicting lifestyles and emergence of pathogens.</title>
        <authorList>
            <person name="Haridas S."/>
            <person name="Albert R."/>
            <person name="Binder M."/>
            <person name="Bloem J."/>
            <person name="Labutti K."/>
            <person name="Salamov A."/>
            <person name="Andreopoulos B."/>
            <person name="Baker S."/>
            <person name="Barry K."/>
            <person name="Bills G."/>
            <person name="Bluhm B."/>
            <person name="Cannon C."/>
            <person name="Castanera R."/>
            <person name="Culley D."/>
            <person name="Daum C."/>
            <person name="Ezra D."/>
            <person name="Gonzalez J."/>
            <person name="Henrissat B."/>
            <person name="Kuo A."/>
            <person name="Liang C."/>
            <person name="Lipzen A."/>
            <person name="Lutzoni F."/>
            <person name="Magnuson J."/>
            <person name="Mondo S."/>
            <person name="Nolan M."/>
            <person name="Ohm R."/>
            <person name="Pangilinan J."/>
            <person name="Park H.-J."/>
            <person name="Ramirez L."/>
            <person name="Alfaro M."/>
            <person name="Sun H."/>
            <person name="Tritt A."/>
            <person name="Yoshinaga Y."/>
            <person name="Zwiers L.-H."/>
            <person name="Turgeon B."/>
            <person name="Goodwin S."/>
            <person name="Spatafora J."/>
            <person name="Crous P."/>
            <person name="Grigoriev I."/>
        </authorList>
    </citation>
    <scope>NUCLEOTIDE SEQUENCE</scope>
    <source>
        <strain evidence="4">Tuck. ex Michener</strain>
    </source>
</reference>
<evidence type="ECO:0000313" key="5">
    <source>
        <dbReference type="Proteomes" id="UP000800092"/>
    </source>
</evidence>
<keyword evidence="5" id="KW-1185">Reference proteome</keyword>
<organism evidence="4 5">
    <name type="scientific">Viridothelium virens</name>
    <name type="common">Speckled blister lichen</name>
    <name type="synonym">Trypethelium virens</name>
    <dbReference type="NCBI Taxonomy" id="1048519"/>
    <lineage>
        <taxon>Eukaryota</taxon>
        <taxon>Fungi</taxon>
        <taxon>Dikarya</taxon>
        <taxon>Ascomycota</taxon>
        <taxon>Pezizomycotina</taxon>
        <taxon>Dothideomycetes</taxon>
        <taxon>Dothideomycetes incertae sedis</taxon>
        <taxon>Trypetheliales</taxon>
        <taxon>Trypetheliaceae</taxon>
        <taxon>Viridothelium</taxon>
    </lineage>
</organism>
<dbReference type="OrthoDB" id="47007at2759"/>
<protein>
    <submittedName>
        <fullName evidence="4">Short-chain dehydrogenase/reductase-like protein sdr</fullName>
    </submittedName>
</protein>
<dbReference type="SUPFAM" id="SSF51735">
    <property type="entry name" value="NAD(P)-binding Rossmann-fold domains"/>
    <property type="match status" value="1"/>
</dbReference>
<evidence type="ECO:0000313" key="4">
    <source>
        <dbReference type="EMBL" id="KAF2230337.1"/>
    </source>
</evidence>
<name>A0A6A6GX92_VIRVR</name>
<comment type="similarity">
    <text evidence="1">Belongs to the short-chain dehydrogenases/reductases (SDR) family.</text>
</comment>
<dbReference type="InterPro" id="IPR036291">
    <property type="entry name" value="NAD(P)-bd_dom_sf"/>
</dbReference>
<dbReference type="PANTHER" id="PTHR48107:SF7">
    <property type="entry name" value="RE15974P"/>
    <property type="match status" value="1"/>
</dbReference>
<dbReference type="Proteomes" id="UP000800092">
    <property type="component" value="Unassembled WGS sequence"/>
</dbReference>
<dbReference type="EMBL" id="ML991843">
    <property type="protein sequence ID" value="KAF2230337.1"/>
    <property type="molecule type" value="Genomic_DNA"/>
</dbReference>
<evidence type="ECO:0000256" key="2">
    <source>
        <dbReference type="ARBA" id="ARBA00022857"/>
    </source>
</evidence>
<keyword evidence="2" id="KW-0521">NADP</keyword>
<accession>A0A6A6GX92</accession>
<dbReference type="InterPro" id="IPR002347">
    <property type="entry name" value="SDR_fam"/>
</dbReference>
<dbReference type="PRINTS" id="PR00081">
    <property type="entry name" value="GDHRDH"/>
</dbReference>
<dbReference type="Pfam" id="PF13561">
    <property type="entry name" value="adh_short_C2"/>
    <property type="match status" value="1"/>
</dbReference>
<proteinExistence type="inferred from homology"/>
<dbReference type="AlphaFoldDB" id="A0A6A6GX92"/>
<dbReference type="PANTHER" id="PTHR48107">
    <property type="entry name" value="NADPH-DEPENDENT ALDEHYDE REDUCTASE-LIKE PROTEIN, CHLOROPLASTIC-RELATED"/>
    <property type="match status" value="1"/>
</dbReference>
<evidence type="ECO:0000256" key="1">
    <source>
        <dbReference type="ARBA" id="ARBA00006484"/>
    </source>
</evidence>
<gene>
    <name evidence="4" type="ORF">EV356DRAFT_454102</name>
</gene>
<evidence type="ECO:0000256" key="3">
    <source>
        <dbReference type="ARBA" id="ARBA00023002"/>
    </source>
</evidence>
<dbReference type="GO" id="GO:0016614">
    <property type="term" value="F:oxidoreductase activity, acting on CH-OH group of donors"/>
    <property type="evidence" value="ECO:0007669"/>
    <property type="project" value="UniProtKB-ARBA"/>
</dbReference>
<dbReference type="FunFam" id="3.40.50.720:FF:000084">
    <property type="entry name" value="Short-chain dehydrogenase reductase"/>
    <property type="match status" value="1"/>
</dbReference>